<feature type="transmembrane region" description="Helical" evidence="2">
    <location>
        <begin position="83"/>
        <end position="106"/>
    </location>
</feature>
<gene>
    <name evidence="3" type="ORF">GCM10023185_23300</name>
</gene>
<feature type="compositionally biased region" description="Low complexity" evidence="1">
    <location>
        <begin position="163"/>
        <end position="191"/>
    </location>
</feature>
<organism evidence="3 4">
    <name type="scientific">Hymenobacter saemangeumensis</name>
    <dbReference type="NCBI Taxonomy" id="1084522"/>
    <lineage>
        <taxon>Bacteria</taxon>
        <taxon>Pseudomonadati</taxon>
        <taxon>Bacteroidota</taxon>
        <taxon>Cytophagia</taxon>
        <taxon>Cytophagales</taxon>
        <taxon>Hymenobacteraceae</taxon>
        <taxon>Hymenobacter</taxon>
    </lineage>
</organism>
<reference evidence="4" key="1">
    <citation type="journal article" date="2019" name="Int. J. Syst. Evol. Microbiol.">
        <title>The Global Catalogue of Microorganisms (GCM) 10K type strain sequencing project: providing services to taxonomists for standard genome sequencing and annotation.</title>
        <authorList>
            <consortium name="The Broad Institute Genomics Platform"/>
            <consortium name="The Broad Institute Genome Sequencing Center for Infectious Disease"/>
            <person name="Wu L."/>
            <person name="Ma J."/>
        </authorList>
    </citation>
    <scope>NUCLEOTIDE SEQUENCE [LARGE SCALE GENOMIC DNA]</scope>
    <source>
        <strain evidence="4">JCM 17923</strain>
    </source>
</reference>
<name>A0ABP8IGB4_9BACT</name>
<keyword evidence="2" id="KW-1133">Transmembrane helix</keyword>
<dbReference type="Proteomes" id="UP001501153">
    <property type="component" value="Unassembled WGS sequence"/>
</dbReference>
<feature type="region of interest" description="Disordered" evidence="1">
    <location>
        <begin position="149"/>
        <end position="227"/>
    </location>
</feature>
<keyword evidence="2" id="KW-0472">Membrane</keyword>
<proteinExistence type="predicted"/>
<comment type="caution">
    <text evidence="3">The sequence shown here is derived from an EMBL/GenBank/DDBJ whole genome shotgun (WGS) entry which is preliminary data.</text>
</comment>
<keyword evidence="2" id="KW-0812">Transmembrane</keyword>
<evidence type="ECO:0000313" key="4">
    <source>
        <dbReference type="Proteomes" id="UP001501153"/>
    </source>
</evidence>
<feature type="region of interest" description="Disordered" evidence="1">
    <location>
        <begin position="113"/>
        <end position="134"/>
    </location>
</feature>
<sequence length="328" mass="33786">MRPEDIDNLFRGSLDDHASTPPPADALFARLQQAQAEQAEPAIERLDTLYQSKLSAHVTPPGRELWERLEDEHLRPRKRRVAAWWPMAVAAVVALLLVAGGAGLLLNGRVQPAGPGELARTHTPGSKGRVVAPGAEAAASPAALATASPLAEKNRAAQATDLASASSSAPEASTARPLAPATTAYPAPGKATTRKPAKASAGLLAQQQPRQSGPTAAGTPAPEPQLPARDAPVVAAVASPSSTAAASASPAGVIEVEVRRGELPVADVPPGADAPPLPTRRGLGKLLDRATVAVRDAKQGLLDRANLPDNVTVHARLGDRTLSKTIEL</sequence>
<dbReference type="RefSeq" id="WP_345236223.1">
    <property type="nucleotide sequence ID" value="NZ_BAABGZ010000027.1"/>
</dbReference>
<evidence type="ECO:0000256" key="1">
    <source>
        <dbReference type="SAM" id="MobiDB-lite"/>
    </source>
</evidence>
<keyword evidence="4" id="KW-1185">Reference proteome</keyword>
<dbReference type="EMBL" id="BAABGZ010000027">
    <property type="protein sequence ID" value="GAA4358091.1"/>
    <property type="molecule type" value="Genomic_DNA"/>
</dbReference>
<evidence type="ECO:0000256" key="2">
    <source>
        <dbReference type="SAM" id="Phobius"/>
    </source>
</evidence>
<feature type="region of interest" description="Disordered" evidence="1">
    <location>
        <begin position="1"/>
        <end position="23"/>
    </location>
</feature>
<protein>
    <submittedName>
        <fullName evidence="3">Uncharacterized protein</fullName>
    </submittedName>
</protein>
<accession>A0ABP8IGB4</accession>
<evidence type="ECO:0000313" key="3">
    <source>
        <dbReference type="EMBL" id="GAA4358091.1"/>
    </source>
</evidence>